<evidence type="ECO:0000313" key="4">
    <source>
        <dbReference type="EMBL" id="MCR6488442.1"/>
    </source>
</evidence>
<dbReference type="Proteomes" id="UP001144096">
    <property type="component" value="Unassembled WGS sequence"/>
</dbReference>
<accession>A0A9X2NIK7</accession>
<dbReference type="GO" id="GO:0004497">
    <property type="term" value="F:monooxygenase activity"/>
    <property type="evidence" value="ECO:0007669"/>
    <property type="project" value="UniProtKB-KW"/>
</dbReference>
<keyword evidence="2 4" id="KW-0503">Monooxygenase</keyword>
<dbReference type="EMBL" id="JAMXQV010000025">
    <property type="protein sequence ID" value="MCR6488442.1"/>
    <property type="molecule type" value="Genomic_DNA"/>
</dbReference>
<organism evidence="4 5">
    <name type="scientific">Amycolatopsis iheyensis</name>
    <dbReference type="NCBI Taxonomy" id="2945988"/>
    <lineage>
        <taxon>Bacteria</taxon>
        <taxon>Bacillati</taxon>
        <taxon>Actinomycetota</taxon>
        <taxon>Actinomycetes</taxon>
        <taxon>Pseudonocardiales</taxon>
        <taxon>Pseudonocardiaceae</taxon>
        <taxon>Amycolatopsis</taxon>
    </lineage>
</organism>
<protein>
    <submittedName>
        <fullName evidence="4">FAD-dependent monooxygenase</fullName>
    </submittedName>
</protein>
<gene>
    <name evidence="4" type="ORF">M8542_37005</name>
</gene>
<reference evidence="4" key="1">
    <citation type="submission" date="2022-06" db="EMBL/GenBank/DDBJ databases">
        <title>Amycolatopsis iheyaensis sp. nov., a new species of the genus Amycolatopsis isolated from soil in Iheya island, Japan.</title>
        <authorList>
            <person name="Ngamcharungchit C."/>
            <person name="Kanto H."/>
            <person name="Take A."/>
            <person name="Intra B."/>
            <person name="Matsumoto A."/>
            <person name="Panbangred W."/>
            <person name="Inahashi Y."/>
        </authorList>
    </citation>
    <scope>NUCLEOTIDE SEQUENCE</scope>
    <source>
        <strain evidence="4">OK19-0408</strain>
    </source>
</reference>
<evidence type="ECO:0000256" key="1">
    <source>
        <dbReference type="ARBA" id="ARBA00023002"/>
    </source>
</evidence>
<dbReference type="PANTHER" id="PTHR13789:SF309">
    <property type="entry name" value="PUTATIVE (AFU_ORTHOLOGUE AFUA_6G14510)-RELATED"/>
    <property type="match status" value="1"/>
</dbReference>
<dbReference type="PRINTS" id="PR00420">
    <property type="entry name" value="RNGMNOXGNASE"/>
</dbReference>
<evidence type="ECO:0000259" key="3">
    <source>
        <dbReference type="Pfam" id="PF01494"/>
    </source>
</evidence>
<keyword evidence="1" id="KW-0560">Oxidoreductase</keyword>
<dbReference type="Gene3D" id="3.50.50.60">
    <property type="entry name" value="FAD/NAD(P)-binding domain"/>
    <property type="match status" value="1"/>
</dbReference>
<name>A0A9X2NIK7_9PSEU</name>
<sequence>MTTRTSLKAIIAGAGIGGLTAAATLRQVGLDVEVYERAKELKPAGGALSLMSNAVLALRTLGLDPDFGAHAAILADLHFVTTQGRPIKTLRFRELTERLGAHSYGIHRTDLQRVLLDAVGDTPITLDAAATGFDTDDDGVTLHLADGRSVRGDLLIGADGFDSAVRRGLVGPESPREPGCVCWFATPFHTDPKFPHAYGAHYWGSGRRFGVANIGSGRIYWWGTKNVPPSVARAWRGNREDVLETFAGWAPEIARLIEATAEDEILVVPARDRPFLERWGRGRVTLLGDAAHPVHASLGQGAGLAMEDAAVLAHHLAGAEDVVAALRGYEDERRPRTRRMVELAYAMSKMEQWEGPVRVALRNAYFRCLPRAAIDRRNRSLLEFTTTKDFRPEAESPKA</sequence>
<evidence type="ECO:0000256" key="2">
    <source>
        <dbReference type="ARBA" id="ARBA00023033"/>
    </source>
</evidence>
<comment type="caution">
    <text evidence="4">The sequence shown here is derived from an EMBL/GenBank/DDBJ whole genome shotgun (WGS) entry which is preliminary data.</text>
</comment>
<dbReference type="PANTHER" id="PTHR13789">
    <property type="entry name" value="MONOOXYGENASE"/>
    <property type="match status" value="1"/>
</dbReference>
<proteinExistence type="predicted"/>
<dbReference type="SUPFAM" id="SSF51905">
    <property type="entry name" value="FAD/NAD(P)-binding domain"/>
    <property type="match status" value="1"/>
</dbReference>
<dbReference type="InterPro" id="IPR036188">
    <property type="entry name" value="FAD/NAD-bd_sf"/>
</dbReference>
<dbReference type="GO" id="GO:0071949">
    <property type="term" value="F:FAD binding"/>
    <property type="evidence" value="ECO:0007669"/>
    <property type="project" value="InterPro"/>
</dbReference>
<evidence type="ECO:0000313" key="5">
    <source>
        <dbReference type="Proteomes" id="UP001144096"/>
    </source>
</evidence>
<keyword evidence="5" id="KW-1185">Reference proteome</keyword>
<dbReference type="InterPro" id="IPR002938">
    <property type="entry name" value="FAD-bd"/>
</dbReference>
<dbReference type="Pfam" id="PF01494">
    <property type="entry name" value="FAD_binding_3"/>
    <property type="match status" value="1"/>
</dbReference>
<dbReference type="AlphaFoldDB" id="A0A9X2NIK7"/>
<feature type="domain" description="FAD-binding" evidence="3">
    <location>
        <begin position="8"/>
        <end position="343"/>
    </location>
</feature>
<dbReference type="RefSeq" id="WP_257925007.1">
    <property type="nucleotide sequence ID" value="NZ_JAMXQV010000025.1"/>
</dbReference>
<dbReference type="InterPro" id="IPR050493">
    <property type="entry name" value="FAD-dep_Monooxygenase_BioMet"/>
</dbReference>